<evidence type="ECO:0000313" key="1">
    <source>
        <dbReference type="Proteomes" id="UP000887580"/>
    </source>
</evidence>
<reference evidence="2" key="1">
    <citation type="submission" date="2022-11" db="UniProtKB">
        <authorList>
            <consortium name="WormBaseParasite"/>
        </authorList>
    </citation>
    <scope>IDENTIFICATION</scope>
</reference>
<accession>A0AC35FSN0</accession>
<proteinExistence type="predicted"/>
<sequence length="93" mass="10506">MEDDMDFKTIPVSQCPYKDNCVKISASNQGISFVIRGCESQVYRPSTKSQDIPCTSNSSPSVCRCPDTLCNNSMQYFYNSILLFLAIIFNTQR</sequence>
<dbReference type="WBParaSite" id="PS1159_v2.g19938.t1">
    <property type="protein sequence ID" value="PS1159_v2.g19938.t1"/>
    <property type="gene ID" value="PS1159_v2.g19938"/>
</dbReference>
<dbReference type="Proteomes" id="UP000887580">
    <property type="component" value="Unplaced"/>
</dbReference>
<protein>
    <submittedName>
        <fullName evidence="2">Protein sleepless</fullName>
    </submittedName>
</protein>
<organism evidence="1 2">
    <name type="scientific">Panagrolaimus sp. PS1159</name>
    <dbReference type="NCBI Taxonomy" id="55785"/>
    <lineage>
        <taxon>Eukaryota</taxon>
        <taxon>Metazoa</taxon>
        <taxon>Ecdysozoa</taxon>
        <taxon>Nematoda</taxon>
        <taxon>Chromadorea</taxon>
        <taxon>Rhabditida</taxon>
        <taxon>Tylenchina</taxon>
        <taxon>Panagrolaimomorpha</taxon>
        <taxon>Panagrolaimoidea</taxon>
        <taxon>Panagrolaimidae</taxon>
        <taxon>Panagrolaimus</taxon>
    </lineage>
</organism>
<name>A0AC35FSN0_9BILA</name>
<evidence type="ECO:0000313" key="2">
    <source>
        <dbReference type="WBParaSite" id="PS1159_v2.g19938.t1"/>
    </source>
</evidence>